<keyword evidence="4 6" id="KW-1133">Transmembrane helix</keyword>
<reference evidence="8 9" key="1">
    <citation type="submission" date="2020-07" db="EMBL/GenBank/DDBJ databases">
        <title>Sequencing the genomes of 1000 actinobacteria strains.</title>
        <authorList>
            <person name="Klenk H.-P."/>
        </authorList>
    </citation>
    <scope>NUCLEOTIDE SEQUENCE [LARGE SCALE GENOMIC DNA]</scope>
    <source>
        <strain evidence="8 9">DSM 15475</strain>
    </source>
</reference>
<proteinExistence type="inferred from homology"/>
<dbReference type="RefSeq" id="WP_179541005.1">
    <property type="nucleotide sequence ID" value="NZ_BAAALL010000004.1"/>
</dbReference>
<sequence length="268" mass="28496">MSADLGFATLSAASTLGTANNRFAEIVFDGSLLISAPVALLAGLVSFLSPCVLPLVPGYLGYVTGLSGVDLAERRRSRMVLGASLFVLGFSAVFVAIGFMFTQATVWLRVEGGWLTQLLGGVVVLMGLVFMGAFGFFQRERKIERRPPDGLLGAPLLGATFGIGWAPCIGPTLAAVLALSTPVGGDPARGAFLMFIYCLGLGIPFILISFGIQRGMKAVSFFRKHRVAVMRVGGGVLIVVGLLMLSGVWNTWVYALQDWFANEVRMPI</sequence>
<dbReference type="EMBL" id="JACCFY010000001">
    <property type="protein sequence ID" value="NYJ77533.1"/>
    <property type="molecule type" value="Genomic_DNA"/>
</dbReference>
<feature type="transmembrane region" description="Helical" evidence="6">
    <location>
        <begin position="114"/>
        <end position="136"/>
    </location>
</feature>
<evidence type="ECO:0000256" key="4">
    <source>
        <dbReference type="ARBA" id="ARBA00022989"/>
    </source>
</evidence>
<evidence type="ECO:0000256" key="3">
    <source>
        <dbReference type="ARBA" id="ARBA00022692"/>
    </source>
</evidence>
<evidence type="ECO:0000259" key="7">
    <source>
        <dbReference type="Pfam" id="PF02683"/>
    </source>
</evidence>
<comment type="subcellular location">
    <subcellularLocation>
        <location evidence="1">Membrane</location>
        <topology evidence="1">Multi-pass membrane protein</topology>
    </subcellularLocation>
</comment>
<feature type="domain" description="Cytochrome C biogenesis protein transmembrane" evidence="7">
    <location>
        <begin position="36"/>
        <end position="246"/>
    </location>
</feature>
<dbReference type="GO" id="GO:0016020">
    <property type="term" value="C:membrane"/>
    <property type="evidence" value="ECO:0007669"/>
    <property type="project" value="UniProtKB-SubCell"/>
</dbReference>
<feature type="transmembrane region" description="Helical" evidence="6">
    <location>
        <begin position="34"/>
        <end position="60"/>
    </location>
</feature>
<evidence type="ECO:0000256" key="2">
    <source>
        <dbReference type="ARBA" id="ARBA00006143"/>
    </source>
</evidence>
<protein>
    <submittedName>
        <fullName evidence="8">Cytochrome c-type biogenesis protein</fullName>
    </submittedName>
</protein>
<feature type="transmembrane region" description="Helical" evidence="6">
    <location>
        <begin position="232"/>
        <end position="252"/>
    </location>
</feature>
<keyword evidence="5 6" id="KW-0472">Membrane</keyword>
<evidence type="ECO:0000313" key="9">
    <source>
        <dbReference type="Proteomes" id="UP000535437"/>
    </source>
</evidence>
<feature type="transmembrane region" description="Helical" evidence="6">
    <location>
        <begin position="156"/>
        <end position="179"/>
    </location>
</feature>
<keyword evidence="9" id="KW-1185">Reference proteome</keyword>
<dbReference type="AlphaFoldDB" id="A0A7Z0GMC1"/>
<dbReference type="Proteomes" id="UP000535437">
    <property type="component" value="Unassembled WGS sequence"/>
</dbReference>
<gene>
    <name evidence="8" type="ORF">HNR09_000944</name>
</gene>
<evidence type="ECO:0000256" key="1">
    <source>
        <dbReference type="ARBA" id="ARBA00004141"/>
    </source>
</evidence>
<feature type="transmembrane region" description="Helical" evidence="6">
    <location>
        <begin position="191"/>
        <end position="212"/>
    </location>
</feature>
<feature type="transmembrane region" description="Helical" evidence="6">
    <location>
        <begin position="80"/>
        <end position="102"/>
    </location>
</feature>
<name>A0A7Z0GMC1_9MICC</name>
<evidence type="ECO:0000313" key="8">
    <source>
        <dbReference type="EMBL" id="NYJ77533.1"/>
    </source>
</evidence>
<keyword evidence="3 6" id="KW-0812">Transmembrane</keyword>
<evidence type="ECO:0000256" key="5">
    <source>
        <dbReference type="ARBA" id="ARBA00023136"/>
    </source>
</evidence>
<dbReference type="GO" id="GO:0017004">
    <property type="term" value="P:cytochrome complex assembly"/>
    <property type="evidence" value="ECO:0007669"/>
    <property type="project" value="InterPro"/>
</dbReference>
<organism evidence="8 9">
    <name type="scientific">Nesterenkonia xinjiangensis</name>
    <dbReference type="NCBI Taxonomy" id="225327"/>
    <lineage>
        <taxon>Bacteria</taxon>
        <taxon>Bacillati</taxon>
        <taxon>Actinomycetota</taxon>
        <taxon>Actinomycetes</taxon>
        <taxon>Micrococcales</taxon>
        <taxon>Micrococcaceae</taxon>
        <taxon>Nesterenkonia</taxon>
    </lineage>
</organism>
<dbReference type="PANTHER" id="PTHR31272:SF4">
    <property type="entry name" value="CYTOCHROME C-TYPE BIOGENESIS PROTEIN HI_1454-RELATED"/>
    <property type="match status" value="1"/>
</dbReference>
<comment type="similarity">
    <text evidence="2">Belongs to the DsbD family.</text>
</comment>
<accession>A0A7Z0GMC1</accession>
<dbReference type="PANTHER" id="PTHR31272">
    <property type="entry name" value="CYTOCHROME C-TYPE BIOGENESIS PROTEIN HI_1454-RELATED"/>
    <property type="match status" value="1"/>
</dbReference>
<comment type="caution">
    <text evidence="8">The sequence shown here is derived from an EMBL/GenBank/DDBJ whole genome shotgun (WGS) entry which is preliminary data.</text>
</comment>
<dbReference type="InterPro" id="IPR003834">
    <property type="entry name" value="Cyt_c_assmbl_TM_dom"/>
</dbReference>
<dbReference type="Pfam" id="PF02683">
    <property type="entry name" value="DsbD_TM"/>
    <property type="match status" value="1"/>
</dbReference>
<evidence type="ECO:0000256" key="6">
    <source>
        <dbReference type="SAM" id="Phobius"/>
    </source>
</evidence>
<dbReference type="InterPro" id="IPR051790">
    <property type="entry name" value="Cytochrome_c-biogenesis_DsbD"/>
</dbReference>